<sequence length="867" mass="99915">MLQYRNLSNSDIQDFYRTYDARTIDFLRKCLTTNKSYQLCLDDEDAYLKSPPKTDEFPTPSNLDEFLRPFADFKCFISVINHREVNFITKRHPISVWTPEPADITLKYPQDTPEKKILWTPKGFHKRKHISAVNGTLLCNNSRFMWESKILQRDTFLSTGLCLGIDLFSYSGQVKPWNCQVDVRIYPIPFDRKASSLNGYPQLFMRNPEGYDADQYFKSMIYSRAPTTTIFVTYETLQNVREDEMSSWVASIIPPLQPSNIAILHAIVSGYVKSIGKILSVNAVKVNILVPRLFGLDLGVQLRPISLKDLRSVDLLAEHSHASPQEALFWILRYNQWNPFPVPSETVSLNMENCKSDINMRALLNTGTSDANTKLAFAYTDLWFSIMKNVSIFIERYYRICQPLTRRIFKVKIIWDARSVAIEEEKFTINTTHASALNIYNNMLALRFVSCGKVKMESLAFLELVNVFDGYIWLCVSISVVILVPTIQYIADAQKSGNRLENRQLLHVLKHWLCLVKVLLEQGDPFPLFLQQSNPVRVLLSCVLLVAIVLSNAYKNTNVYNMIVPREPFRYQRFEELILNNFTIYSRIGSLRIRGNRRFKIRQITWNSSKAANKYADFGLLSALAVPESFEVFLAGRKFQIFLNNYNSSYYSANTLLITPLHPHLNTAVENRLKEVTKLGSPSEEFRISPENVLRFEDLVAKDEKIILEKYMEQCNKTALLLPSFMCQKYHRRLELLGRREVFVGKEIYTNPSHSFTLGGSIPLYIVKRLSGMEASGLWEWWTKIVYEGSGLTYEVNKSLRKPTLEGNVLVIFALLICGISVALLCLVIENGKRLYSQATKGICCVKQWCITVYKSMKQKRVTVKYK</sequence>
<evidence type="ECO:0000256" key="1">
    <source>
        <dbReference type="SAM" id="Phobius"/>
    </source>
</evidence>
<proteinExistence type="predicted"/>
<comment type="caution">
    <text evidence="2">The sequence shown here is derived from an EMBL/GenBank/DDBJ whole genome shotgun (WGS) entry which is preliminary data.</text>
</comment>
<evidence type="ECO:0000313" key="2">
    <source>
        <dbReference type="EMBL" id="CAL8135795.1"/>
    </source>
</evidence>
<accession>A0ABP1RU18</accession>
<dbReference type="Proteomes" id="UP001642540">
    <property type="component" value="Unassembled WGS sequence"/>
</dbReference>
<dbReference type="Gene3D" id="1.10.287.70">
    <property type="match status" value="1"/>
</dbReference>
<reference evidence="2 3" key="1">
    <citation type="submission" date="2024-08" db="EMBL/GenBank/DDBJ databases">
        <authorList>
            <person name="Cucini C."/>
            <person name="Frati F."/>
        </authorList>
    </citation>
    <scope>NUCLEOTIDE SEQUENCE [LARGE SCALE GENOMIC DNA]</scope>
</reference>
<keyword evidence="3" id="KW-1185">Reference proteome</keyword>
<feature type="transmembrane region" description="Helical" evidence="1">
    <location>
        <begin position="809"/>
        <end position="829"/>
    </location>
</feature>
<dbReference type="EMBL" id="CAXLJM020000109">
    <property type="protein sequence ID" value="CAL8135795.1"/>
    <property type="molecule type" value="Genomic_DNA"/>
</dbReference>
<protein>
    <submittedName>
        <fullName evidence="2">Uncharacterized protein</fullName>
    </submittedName>
</protein>
<keyword evidence="1" id="KW-0812">Transmembrane</keyword>
<keyword evidence="1" id="KW-1133">Transmembrane helix</keyword>
<keyword evidence="1" id="KW-0472">Membrane</keyword>
<gene>
    <name evidence="2" type="ORF">ODALV1_LOCUS26144</name>
</gene>
<organism evidence="2 3">
    <name type="scientific">Orchesella dallaii</name>
    <dbReference type="NCBI Taxonomy" id="48710"/>
    <lineage>
        <taxon>Eukaryota</taxon>
        <taxon>Metazoa</taxon>
        <taxon>Ecdysozoa</taxon>
        <taxon>Arthropoda</taxon>
        <taxon>Hexapoda</taxon>
        <taxon>Collembola</taxon>
        <taxon>Entomobryomorpha</taxon>
        <taxon>Entomobryoidea</taxon>
        <taxon>Orchesellidae</taxon>
        <taxon>Orchesellinae</taxon>
        <taxon>Orchesella</taxon>
    </lineage>
</organism>
<name>A0ABP1RU18_9HEXA</name>
<evidence type="ECO:0000313" key="3">
    <source>
        <dbReference type="Proteomes" id="UP001642540"/>
    </source>
</evidence>